<comment type="caution">
    <text evidence="11">The sequence shown here is derived from an EMBL/GenBank/DDBJ whole genome shotgun (WGS) entry which is preliminary data.</text>
</comment>
<dbReference type="InterPro" id="IPR003754">
    <property type="entry name" value="4pyrrol_synth_uPrphyn_synth"/>
</dbReference>
<dbReference type="GO" id="GO:0006782">
    <property type="term" value="P:protoporphyrinogen IX biosynthetic process"/>
    <property type="evidence" value="ECO:0007669"/>
    <property type="project" value="UniProtKB-UniRule"/>
</dbReference>
<organism evidence="11 12">
    <name type="scientific">Notoacmeibacter marinus</name>
    <dbReference type="NCBI Taxonomy" id="1876515"/>
    <lineage>
        <taxon>Bacteria</taxon>
        <taxon>Pseudomonadati</taxon>
        <taxon>Pseudomonadota</taxon>
        <taxon>Alphaproteobacteria</taxon>
        <taxon>Hyphomicrobiales</taxon>
        <taxon>Notoacmeibacteraceae</taxon>
        <taxon>Notoacmeibacter</taxon>
    </lineage>
</organism>
<comment type="function">
    <text evidence="6 9">Catalyzes cyclization of the linear tetrapyrrole, hydroxymethylbilane, to the macrocyclic uroporphyrinogen III.</text>
</comment>
<reference evidence="12" key="1">
    <citation type="journal article" date="2017" name="Int. J. Syst. Evol. Microbiol.">
        <title>Notoacmeibacter marinus gen. nov., sp. nov., isolated from the gut of a limpet and proposal of Notoacmeibacteraceae fam. nov. in the order Rhizobiales of the class Alphaproteobacteria.</title>
        <authorList>
            <person name="Huang Z."/>
            <person name="Guo F."/>
            <person name="Lai Q."/>
        </authorList>
    </citation>
    <scope>NUCLEOTIDE SEQUENCE [LARGE SCALE GENOMIC DNA]</scope>
    <source>
        <strain evidence="12">XMTR2A4</strain>
    </source>
</reference>
<sequence length="233" mass="24910">MARRLSVLVTRPQPGAELTARAVEKRGHIAHLLPLTEIIGLKLDLPSEHDFDGIVATSANAIRHLSTRNAARLAHLPVWAVGPATAQAARDLGFTQVEALGGDAETLAAKLIEREPSSLLYLAGKVRRSGLEDRLTEAGIPVTTREVYDTVPIACPPASLDILRATPIDVVMLTSTRTAQLFRALEQKEALAKGAIRLCFSTRIAEISGGACRIAKTASQEAAITLLDEIADE</sequence>
<evidence type="ECO:0000256" key="5">
    <source>
        <dbReference type="ARBA" id="ARBA00023244"/>
    </source>
</evidence>
<feature type="domain" description="Tetrapyrrole biosynthesis uroporphyrinogen III synthase" evidence="10">
    <location>
        <begin position="19"/>
        <end position="206"/>
    </location>
</feature>
<keyword evidence="4 9" id="KW-0456">Lyase</keyword>
<evidence type="ECO:0000256" key="8">
    <source>
        <dbReference type="ARBA" id="ARBA00048617"/>
    </source>
</evidence>
<accession>A0A231V2K7</accession>
<evidence type="ECO:0000256" key="4">
    <source>
        <dbReference type="ARBA" id="ARBA00023239"/>
    </source>
</evidence>
<comment type="pathway">
    <text evidence="1 9">Porphyrin-containing compound metabolism; protoporphyrin-IX biosynthesis; coproporphyrinogen-III from 5-aminolevulinate: step 3/4.</text>
</comment>
<evidence type="ECO:0000256" key="3">
    <source>
        <dbReference type="ARBA" id="ARBA00013109"/>
    </source>
</evidence>
<comment type="catalytic activity">
    <reaction evidence="8 9">
        <text>hydroxymethylbilane = uroporphyrinogen III + H2O</text>
        <dbReference type="Rhea" id="RHEA:18965"/>
        <dbReference type="ChEBI" id="CHEBI:15377"/>
        <dbReference type="ChEBI" id="CHEBI:57308"/>
        <dbReference type="ChEBI" id="CHEBI:57845"/>
        <dbReference type="EC" id="4.2.1.75"/>
    </reaction>
</comment>
<name>A0A231V2K7_9HYPH</name>
<dbReference type="Pfam" id="PF02602">
    <property type="entry name" value="HEM4"/>
    <property type="match status" value="1"/>
</dbReference>
<dbReference type="RefSeq" id="WP_094076323.1">
    <property type="nucleotide sequence ID" value="NZ_NBYO01000001.1"/>
</dbReference>
<evidence type="ECO:0000256" key="9">
    <source>
        <dbReference type="RuleBase" id="RU366031"/>
    </source>
</evidence>
<evidence type="ECO:0000259" key="10">
    <source>
        <dbReference type="Pfam" id="PF02602"/>
    </source>
</evidence>
<dbReference type="EC" id="4.2.1.75" evidence="3 9"/>
<dbReference type="InterPro" id="IPR039793">
    <property type="entry name" value="UROS/Hem4"/>
</dbReference>
<protein>
    <recommendedName>
        <fullName evidence="7 9">Uroporphyrinogen-III synthase</fullName>
        <ecNumber evidence="3 9">4.2.1.75</ecNumber>
    </recommendedName>
</protein>
<dbReference type="Proteomes" id="UP000215405">
    <property type="component" value="Unassembled WGS sequence"/>
</dbReference>
<evidence type="ECO:0000256" key="1">
    <source>
        <dbReference type="ARBA" id="ARBA00004772"/>
    </source>
</evidence>
<dbReference type="EMBL" id="NBYO01000001">
    <property type="protein sequence ID" value="OXT02367.1"/>
    <property type="molecule type" value="Genomic_DNA"/>
</dbReference>
<dbReference type="GO" id="GO:0006780">
    <property type="term" value="P:uroporphyrinogen III biosynthetic process"/>
    <property type="evidence" value="ECO:0007669"/>
    <property type="project" value="UniProtKB-UniRule"/>
</dbReference>
<dbReference type="GO" id="GO:0004852">
    <property type="term" value="F:uroporphyrinogen-III synthase activity"/>
    <property type="evidence" value="ECO:0007669"/>
    <property type="project" value="UniProtKB-UniRule"/>
</dbReference>
<evidence type="ECO:0000313" key="11">
    <source>
        <dbReference type="EMBL" id="OXT02367.1"/>
    </source>
</evidence>
<gene>
    <name evidence="11" type="ORF">B7H23_05555</name>
</gene>
<dbReference type="PANTHER" id="PTHR38042:SF1">
    <property type="entry name" value="UROPORPHYRINOGEN-III SYNTHASE, CHLOROPLASTIC"/>
    <property type="match status" value="1"/>
</dbReference>
<proteinExistence type="inferred from homology"/>
<dbReference type="CDD" id="cd06578">
    <property type="entry name" value="HemD"/>
    <property type="match status" value="1"/>
</dbReference>
<keyword evidence="5 9" id="KW-0627">Porphyrin biosynthesis</keyword>
<dbReference type="SUPFAM" id="SSF69618">
    <property type="entry name" value="HemD-like"/>
    <property type="match status" value="1"/>
</dbReference>
<keyword evidence="12" id="KW-1185">Reference proteome</keyword>
<comment type="similarity">
    <text evidence="2 9">Belongs to the uroporphyrinogen-III synthase family.</text>
</comment>
<dbReference type="AlphaFoldDB" id="A0A231V2K7"/>
<dbReference type="UniPathway" id="UPA00251">
    <property type="reaction ID" value="UER00320"/>
</dbReference>
<evidence type="ECO:0000256" key="2">
    <source>
        <dbReference type="ARBA" id="ARBA00008133"/>
    </source>
</evidence>
<evidence type="ECO:0000313" key="12">
    <source>
        <dbReference type="Proteomes" id="UP000215405"/>
    </source>
</evidence>
<evidence type="ECO:0000256" key="7">
    <source>
        <dbReference type="ARBA" id="ARBA00040167"/>
    </source>
</evidence>
<evidence type="ECO:0000256" key="6">
    <source>
        <dbReference type="ARBA" id="ARBA00037589"/>
    </source>
</evidence>
<dbReference type="PANTHER" id="PTHR38042">
    <property type="entry name" value="UROPORPHYRINOGEN-III SYNTHASE, CHLOROPLASTIC"/>
    <property type="match status" value="1"/>
</dbReference>
<dbReference type="InterPro" id="IPR036108">
    <property type="entry name" value="4pyrrol_syn_uPrphyn_synt_sf"/>
</dbReference>
<dbReference type="Gene3D" id="3.40.50.10090">
    <property type="match status" value="2"/>
</dbReference>